<feature type="compositionally biased region" description="Basic and acidic residues" evidence="1">
    <location>
        <begin position="82"/>
        <end position="111"/>
    </location>
</feature>
<reference evidence="2 3" key="1">
    <citation type="submission" date="2019-10" db="EMBL/GenBank/DDBJ databases">
        <title>Streptomyces tenebrisbrunneis sp.nov., an endogenous actinomycete isolated from of Lycium ruthenicum.</title>
        <authorList>
            <person name="Ma L."/>
        </authorList>
    </citation>
    <scope>NUCLEOTIDE SEQUENCE [LARGE SCALE GENOMIC DNA]</scope>
    <source>
        <strain evidence="2 3">TRM 66187</strain>
    </source>
</reference>
<sequence length="118" mass="12963">MGKPDFAIPLSELEGFGGRLRSIKTRMNGTKKMFESYRDDIGDGGVVDKLNDFESNWEDGREDIGQQLGGLADMADAVVREVRKTDKELEKELEKNTKKDGGGGEGRKEGSHGTQKAT</sequence>
<protein>
    <recommendedName>
        <fullName evidence="4">WXG100 family type VII secretion target</fullName>
    </recommendedName>
</protein>
<keyword evidence="3" id="KW-1185">Reference proteome</keyword>
<evidence type="ECO:0008006" key="4">
    <source>
        <dbReference type="Google" id="ProtNLM"/>
    </source>
</evidence>
<gene>
    <name evidence="2" type="ORF">GCU69_32145</name>
</gene>
<organism evidence="2 3">
    <name type="scientific">Streptomyces lycii</name>
    <dbReference type="NCBI Taxonomy" id="2654337"/>
    <lineage>
        <taxon>Bacteria</taxon>
        <taxon>Bacillati</taxon>
        <taxon>Actinomycetota</taxon>
        <taxon>Actinomycetes</taxon>
        <taxon>Kitasatosporales</taxon>
        <taxon>Streptomycetaceae</taxon>
        <taxon>Streptomyces</taxon>
    </lineage>
</organism>
<name>A0ABQ7F8B4_9ACTN</name>
<feature type="region of interest" description="Disordered" evidence="1">
    <location>
        <begin position="82"/>
        <end position="118"/>
    </location>
</feature>
<proteinExistence type="predicted"/>
<evidence type="ECO:0000256" key="1">
    <source>
        <dbReference type="SAM" id="MobiDB-lite"/>
    </source>
</evidence>
<evidence type="ECO:0000313" key="3">
    <source>
        <dbReference type="Proteomes" id="UP000621266"/>
    </source>
</evidence>
<evidence type="ECO:0000313" key="2">
    <source>
        <dbReference type="EMBL" id="KAF4405099.1"/>
    </source>
</evidence>
<dbReference type="EMBL" id="WHPN01000429">
    <property type="protein sequence ID" value="KAF4405099.1"/>
    <property type="molecule type" value="Genomic_DNA"/>
</dbReference>
<comment type="caution">
    <text evidence="2">The sequence shown here is derived from an EMBL/GenBank/DDBJ whole genome shotgun (WGS) entry which is preliminary data.</text>
</comment>
<dbReference type="Proteomes" id="UP000621266">
    <property type="component" value="Unassembled WGS sequence"/>
</dbReference>
<dbReference type="RefSeq" id="WP_098753367.1">
    <property type="nucleotide sequence ID" value="NZ_WHPN01000429.1"/>
</dbReference>
<accession>A0ABQ7F8B4</accession>